<keyword evidence="1" id="KW-1133">Transmembrane helix</keyword>
<protein>
    <submittedName>
        <fullName evidence="2">Uncharacterized protein</fullName>
    </submittedName>
</protein>
<name>A0A0K2T354_LEPSM</name>
<dbReference type="EMBL" id="HACA01002661">
    <property type="protein sequence ID" value="CDW20022.1"/>
    <property type="molecule type" value="Transcribed_RNA"/>
</dbReference>
<evidence type="ECO:0000256" key="1">
    <source>
        <dbReference type="SAM" id="Phobius"/>
    </source>
</evidence>
<organism evidence="2">
    <name type="scientific">Lepeophtheirus salmonis</name>
    <name type="common">Salmon louse</name>
    <name type="synonym">Caligus salmonis</name>
    <dbReference type="NCBI Taxonomy" id="72036"/>
    <lineage>
        <taxon>Eukaryota</taxon>
        <taxon>Metazoa</taxon>
        <taxon>Ecdysozoa</taxon>
        <taxon>Arthropoda</taxon>
        <taxon>Crustacea</taxon>
        <taxon>Multicrustacea</taxon>
        <taxon>Hexanauplia</taxon>
        <taxon>Copepoda</taxon>
        <taxon>Siphonostomatoida</taxon>
        <taxon>Caligidae</taxon>
        <taxon>Lepeophtheirus</taxon>
    </lineage>
</organism>
<evidence type="ECO:0000313" key="2">
    <source>
        <dbReference type="EMBL" id="CDW20022.1"/>
    </source>
</evidence>
<dbReference type="AlphaFoldDB" id="A0A0K2T354"/>
<proteinExistence type="predicted"/>
<feature type="transmembrane region" description="Helical" evidence="1">
    <location>
        <begin position="20"/>
        <end position="53"/>
    </location>
</feature>
<keyword evidence="1" id="KW-0812">Transmembrane</keyword>
<accession>A0A0K2T354</accession>
<keyword evidence="1" id="KW-0472">Membrane</keyword>
<reference evidence="2" key="1">
    <citation type="submission" date="2014-05" db="EMBL/GenBank/DDBJ databases">
        <authorList>
            <person name="Chronopoulou M."/>
        </authorList>
    </citation>
    <scope>NUCLEOTIDE SEQUENCE</scope>
    <source>
        <tissue evidence="2">Whole organism</tissue>
    </source>
</reference>
<sequence>MNTRKDSSIFFLQNKPRTVLYSLFISLQFYIPCLFLYSFIFLVYFSTVLYSLFISLQFILKKYFNYSTVVRDI</sequence>